<dbReference type="AlphaFoldDB" id="A0AAP0E4F1"/>
<evidence type="ECO:0000313" key="1">
    <source>
        <dbReference type="EMBL" id="KAK9086389.1"/>
    </source>
</evidence>
<accession>A0AAP0E4F1</accession>
<comment type="caution">
    <text evidence="1">The sequence shown here is derived from an EMBL/GenBank/DDBJ whole genome shotgun (WGS) entry which is preliminary data.</text>
</comment>
<evidence type="ECO:0000313" key="2">
    <source>
        <dbReference type="Proteomes" id="UP001420932"/>
    </source>
</evidence>
<proteinExistence type="predicted"/>
<gene>
    <name evidence="1" type="ORF">Syun_028783</name>
</gene>
<dbReference type="Proteomes" id="UP001420932">
    <property type="component" value="Unassembled WGS sequence"/>
</dbReference>
<sequence length="63" mass="7151">MYRFEIIHPTQCTTQNDIINSNTTKVETCKMSEESRRTAQRKSSIFSFPGLMPLDGPTPTVTN</sequence>
<name>A0AAP0E4F1_9MAGN</name>
<reference evidence="1 2" key="1">
    <citation type="submission" date="2024-01" db="EMBL/GenBank/DDBJ databases">
        <title>Genome assemblies of Stephania.</title>
        <authorList>
            <person name="Yang L."/>
        </authorList>
    </citation>
    <scope>NUCLEOTIDE SEQUENCE [LARGE SCALE GENOMIC DNA]</scope>
    <source>
        <strain evidence="1">YNDBR</strain>
        <tissue evidence="1">Leaf</tissue>
    </source>
</reference>
<organism evidence="1 2">
    <name type="scientific">Stephania yunnanensis</name>
    <dbReference type="NCBI Taxonomy" id="152371"/>
    <lineage>
        <taxon>Eukaryota</taxon>
        <taxon>Viridiplantae</taxon>
        <taxon>Streptophyta</taxon>
        <taxon>Embryophyta</taxon>
        <taxon>Tracheophyta</taxon>
        <taxon>Spermatophyta</taxon>
        <taxon>Magnoliopsida</taxon>
        <taxon>Ranunculales</taxon>
        <taxon>Menispermaceae</taxon>
        <taxon>Menispermoideae</taxon>
        <taxon>Cissampelideae</taxon>
        <taxon>Stephania</taxon>
    </lineage>
</organism>
<keyword evidence="2" id="KW-1185">Reference proteome</keyword>
<dbReference type="EMBL" id="JBBNAF010000013">
    <property type="protein sequence ID" value="KAK9086389.1"/>
    <property type="molecule type" value="Genomic_DNA"/>
</dbReference>
<protein>
    <submittedName>
        <fullName evidence="1">Uncharacterized protein</fullName>
    </submittedName>
</protein>